<proteinExistence type="predicted"/>
<name>A0ABQ4M4C8_9BACL</name>
<keyword evidence="2" id="KW-1133">Transmembrane helix</keyword>
<evidence type="ECO:0000256" key="1">
    <source>
        <dbReference type="SAM" id="MobiDB-lite"/>
    </source>
</evidence>
<feature type="transmembrane region" description="Helical" evidence="2">
    <location>
        <begin position="6"/>
        <end position="28"/>
    </location>
</feature>
<evidence type="ECO:0000256" key="2">
    <source>
        <dbReference type="SAM" id="Phobius"/>
    </source>
</evidence>
<accession>A0ABQ4M4C8</accession>
<evidence type="ECO:0000259" key="3">
    <source>
        <dbReference type="Pfam" id="PF05569"/>
    </source>
</evidence>
<reference evidence="4 5" key="1">
    <citation type="submission" date="2021-03" db="EMBL/GenBank/DDBJ databases">
        <title>Antimicrobial resistance genes in bacteria isolated from Japanese honey, and their potential for conferring macrolide and lincosamide resistance in the American foulbrood pathogen Paenibacillus larvae.</title>
        <authorList>
            <person name="Okamoto M."/>
            <person name="Kumagai M."/>
            <person name="Kanamori H."/>
            <person name="Takamatsu D."/>
        </authorList>
    </citation>
    <scope>NUCLEOTIDE SEQUENCE [LARGE SCALE GENOMIC DNA]</scope>
    <source>
        <strain evidence="4 5">J21TS3</strain>
    </source>
</reference>
<feature type="domain" description="Peptidase M56" evidence="3">
    <location>
        <begin position="10"/>
        <end position="339"/>
    </location>
</feature>
<feature type="transmembrane region" description="Helical" evidence="2">
    <location>
        <begin position="345"/>
        <end position="365"/>
    </location>
</feature>
<dbReference type="Pfam" id="PF05569">
    <property type="entry name" value="Peptidase_M56"/>
    <property type="match status" value="1"/>
</dbReference>
<protein>
    <recommendedName>
        <fullName evidence="3">Peptidase M56 domain-containing protein</fullName>
    </recommendedName>
</protein>
<organism evidence="4 5">
    <name type="scientific">Paenibacillus cookii</name>
    <dbReference type="NCBI Taxonomy" id="157839"/>
    <lineage>
        <taxon>Bacteria</taxon>
        <taxon>Bacillati</taxon>
        <taxon>Bacillota</taxon>
        <taxon>Bacilli</taxon>
        <taxon>Bacillales</taxon>
        <taxon>Paenibacillaceae</taxon>
        <taxon>Paenibacillus</taxon>
    </lineage>
</organism>
<dbReference type="InterPro" id="IPR052173">
    <property type="entry name" value="Beta-lactam_resp_regulator"/>
</dbReference>
<dbReference type="PANTHER" id="PTHR34978:SF3">
    <property type="entry name" value="SLR0241 PROTEIN"/>
    <property type="match status" value="1"/>
</dbReference>
<feature type="region of interest" description="Disordered" evidence="1">
    <location>
        <begin position="78"/>
        <end position="100"/>
    </location>
</feature>
<keyword evidence="2" id="KW-0472">Membrane</keyword>
<feature type="transmembrane region" description="Helical" evidence="2">
    <location>
        <begin position="40"/>
        <end position="58"/>
    </location>
</feature>
<sequence>MKYLETAFSLLFNASVASTVILLLLLLTRKLFQKHLKPRFVHILWFLVLMKLLVPIAPQSPVSLFNVLPQTFPMEWDSGQTSKQPTHLSENSSNPEIQSNDADVQKQLPELTLNRADEPISSVVSRSSQDHSPENTDRLTWLSIVSLVWLAGFLCLGGFYLFSVLIFRKKVGNSLKIEDAEVLSVLEACKRKLNIKKPIYAYETSYLRSPCLYGLWKPRVYLPEDICTIADPNQLTHILMHELVHYKRKDLWFNSLWALSVGMHWYNPLVWLSVRKMKADQEVACDSKVLETLGEREDLPYGRTLLMLSRSFSQQPPPGINLSHFGDSKYEAKRRMMMITKFKKGSYKLSAAAILLFVVLSVILLTNASDDGKGNESDTVAQAANPGLNLYPIYNDYFRWFHSLDRALDYPKYDYKVPDYLPDGYQLEEVLYHKDGTPSDLIDVVTITFVSNFGKKDEQRIEVSASKGKGNLLDHGLLRGAPYHQGANKTIEYRQEAVTIGNVKGTLFTDMRRDKKRPETGKSFYWQDGSVWYAIDYYSEHMSQEDLTKMVQSFVMPKEVRHVRYDGAGNSFPLYDEKDLLAAEDILGFKVKIPLELPDTGLKLIGSRLLRAGDQNTGYYFRQAVNALWTDYRAPYDSSIYDINDTFSLYQSKEPLFDTSKLSLTRKLEIHGIEISAYEDKSHVYFPPIYSNSKSKEINLPYYLWKQDDIYYTAVFWGMDKYQEDNLKAMISAPVQ</sequence>
<evidence type="ECO:0000313" key="5">
    <source>
        <dbReference type="Proteomes" id="UP000680638"/>
    </source>
</evidence>
<dbReference type="CDD" id="cd07341">
    <property type="entry name" value="M56_BlaR1_MecR1_like"/>
    <property type="match status" value="1"/>
</dbReference>
<gene>
    <name evidence="4" type="ORF">J21TS3_51430</name>
</gene>
<dbReference type="InterPro" id="IPR008756">
    <property type="entry name" value="Peptidase_M56"/>
</dbReference>
<comment type="caution">
    <text evidence="4">The sequence shown here is derived from an EMBL/GenBank/DDBJ whole genome shotgun (WGS) entry which is preliminary data.</text>
</comment>
<dbReference type="Proteomes" id="UP000680638">
    <property type="component" value="Unassembled WGS sequence"/>
</dbReference>
<dbReference type="PANTHER" id="PTHR34978">
    <property type="entry name" value="POSSIBLE SENSOR-TRANSDUCER PROTEIN BLAR"/>
    <property type="match status" value="1"/>
</dbReference>
<dbReference type="EMBL" id="BORW01000058">
    <property type="protein sequence ID" value="GIO70322.1"/>
    <property type="molecule type" value="Genomic_DNA"/>
</dbReference>
<keyword evidence="5" id="KW-1185">Reference proteome</keyword>
<keyword evidence="2" id="KW-0812">Transmembrane</keyword>
<evidence type="ECO:0000313" key="4">
    <source>
        <dbReference type="EMBL" id="GIO70322.1"/>
    </source>
</evidence>
<dbReference type="RefSeq" id="WP_212953010.1">
    <property type="nucleotide sequence ID" value="NZ_BORW01000058.1"/>
</dbReference>
<feature type="transmembrane region" description="Helical" evidence="2">
    <location>
        <begin position="141"/>
        <end position="167"/>
    </location>
</feature>